<gene>
    <name evidence="2" type="ORF">ERS008207_03649</name>
</gene>
<proteinExistence type="predicted"/>
<accession>A0A655DVC7</accession>
<name>A0A655DVC7_SALET</name>
<evidence type="ECO:0000256" key="1">
    <source>
        <dbReference type="SAM" id="Phobius"/>
    </source>
</evidence>
<keyword evidence="1" id="KW-0472">Membrane</keyword>
<keyword evidence="1" id="KW-0812">Transmembrane</keyword>
<dbReference type="EMBL" id="CQPD01000043">
    <property type="protein sequence ID" value="CNU85697.1"/>
    <property type="molecule type" value="Genomic_DNA"/>
</dbReference>
<reference evidence="2 3" key="1">
    <citation type="submission" date="2015-03" db="EMBL/GenBank/DDBJ databases">
        <authorList>
            <consortium name="Pathogen Informatics"/>
        </authorList>
    </citation>
    <scope>NUCLEOTIDE SEQUENCE [LARGE SCALE GENOMIC DNA]</scope>
    <source>
        <strain evidence="2 3">D4891</strain>
    </source>
</reference>
<evidence type="ECO:0000313" key="3">
    <source>
        <dbReference type="Proteomes" id="UP000042394"/>
    </source>
</evidence>
<sequence length="36" mass="3636">MAHTIPAGLNLVLGFIIGAIVVALVKGVAKIRGVSH</sequence>
<feature type="transmembrane region" description="Helical" evidence="1">
    <location>
        <begin position="6"/>
        <end position="25"/>
    </location>
</feature>
<protein>
    <submittedName>
        <fullName evidence="2">Integral membrane protein</fullName>
    </submittedName>
</protein>
<keyword evidence="1" id="KW-1133">Transmembrane helix</keyword>
<dbReference type="Proteomes" id="UP000042394">
    <property type="component" value="Unassembled WGS sequence"/>
</dbReference>
<evidence type="ECO:0000313" key="2">
    <source>
        <dbReference type="EMBL" id="CNU85697.1"/>
    </source>
</evidence>
<organism evidence="2 3">
    <name type="scientific">Salmonella enterica subsp. enterica serovar Bovismorbificans</name>
    <dbReference type="NCBI Taxonomy" id="58097"/>
    <lineage>
        <taxon>Bacteria</taxon>
        <taxon>Pseudomonadati</taxon>
        <taxon>Pseudomonadota</taxon>
        <taxon>Gammaproteobacteria</taxon>
        <taxon>Enterobacterales</taxon>
        <taxon>Enterobacteriaceae</taxon>
        <taxon>Salmonella</taxon>
    </lineage>
</organism>
<dbReference type="AlphaFoldDB" id="A0A655DVC7"/>